<protein>
    <submittedName>
        <fullName evidence="1">Uncharacterized protein</fullName>
    </submittedName>
</protein>
<reference evidence="1" key="1">
    <citation type="journal article" date="2020" name="Stud. Mycol.">
        <title>101 Dothideomycetes genomes: a test case for predicting lifestyles and emergence of pathogens.</title>
        <authorList>
            <person name="Haridas S."/>
            <person name="Albert R."/>
            <person name="Binder M."/>
            <person name="Bloem J."/>
            <person name="Labutti K."/>
            <person name="Salamov A."/>
            <person name="Andreopoulos B."/>
            <person name="Baker S."/>
            <person name="Barry K."/>
            <person name="Bills G."/>
            <person name="Bluhm B."/>
            <person name="Cannon C."/>
            <person name="Castanera R."/>
            <person name="Culley D."/>
            <person name="Daum C."/>
            <person name="Ezra D."/>
            <person name="Gonzalez J."/>
            <person name="Henrissat B."/>
            <person name="Kuo A."/>
            <person name="Liang C."/>
            <person name="Lipzen A."/>
            <person name="Lutzoni F."/>
            <person name="Magnuson J."/>
            <person name="Mondo S."/>
            <person name="Nolan M."/>
            <person name="Ohm R."/>
            <person name="Pangilinan J."/>
            <person name="Park H.-J."/>
            <person name="Ramirez L."/>
            <person name="Alfaro M."/>
            <person name="Sun H."/>
            <person name="Tritt A."/>
            <person name="Yoshinaga Y."/>
            <person name="Zwiers L.-H."/>
            <person name="Turgeon B."/>
            <person name="Goodwin S."/>
            <person name="Spatafora J."/>
            <person name="Crous P."/>
            <person name="Grigoriev I."/>
        </authorList>
    </citation>
    <scope>NUCLEOTIDE SEQUENCE</scope>
    <source>
        <strain evidence="1">CBS 122681</strain>
    </source>
</reference>
<organism evidence="1 2">
    <name type="scientific">Lophiostoma macrostomum CBS 122681</name>
    <dbReference type="NCBI Taxonomy" id="1314788"/>
    <lineage>
        <taxon>Eukaryota</taxon>
        <taxon>Fungi</taxon>
        <taxon>Dikarya</taxon>
        <taxon>Ascomycota</taxon>
        <taxon>Pezizomycotina</taxon>
        <taxon>Dothideomycetes</taxon>
        <taxon>Pleosporomycetidae</taxon>
        <taxon>Pleosporales</taxon>
        <taxon>Lophiostomataceae</taxon>
        <taxon>Lophiostoma</taxon>
    </lineage>
</organism>
<proteinExistence type="predicted"/>
<sequence length="122" mass="13631">MTDARLLAAILRAAASRLLISVHGMVLAFTIPDQFFFWGVRVTQDAPINPHTPAFYTTRLSALTRLELHLHRAWSGGGTDTSGYLAGCQTVLTRRVLRFSFPWTKNITKVVMSGEVRDRTVN</sequence>
<accession>A0A6A6TRL3</accession>
<keyword evidence="2" id="KW-1185">Reference proteome</keyword>
<dbReference type="EMBL" id="MU004291">
    <property type="protein sequence ID" value="KAF2662076.1"/>
    <property type="molecule type" value="Genomic_DNA"/>
</dbReference>
<dbReference type="AlphaFoldDB" id="A0A6A6TRL3"/>
<evidence type="ECO:0000313" key="2">
    <source>
        <dbReference type="Proteomes" id="UP000799324"/>
    </source>
</evidence>
<dbReference type="Proteomes" id="UP000799324">
    <property type="component" value="Unassembled WGS sequence"/>
</dbReference>
<name>A0A6A6TRL3_9PLEO</name>
<evidence type="ECO:0000313" key="1">
    <source>
        <dbReference type="EMBL" id="KAF2662076.1"/>
    </source>
</evidence>
<gene>
    <name evidence="1" type="ORF">K491DRAFT_673586</name>
</gene>